<reference evidence="1" key="1">
    <citation type="submission" date="2018-01" db="EMBL/GenBank/DDBJ databases">
        <authorList>
            <person name="Clerissi C."/>
        </authorList>
    </citation>
    <scope>NUCLEOTIDE SEQUENCE</scope>
    <source>
        <strain evidence="1">Cupriavidus taiwanensis STM 8556</strain>
    </source>
</reference>
<accession>A0A375DV46</accession>
<dbReference type="EMBL" id="OFTH01000001">
    <property type="protein sequence ID" value="SOZ51603.1"/>
    <property type="molecule type" value="Genomic_DNA"/>
</dbReference>
<protein>
    <submittedName>
        <fullName evidence="1">Uncharacterized protein</fullName>
    </submittedName>
</protein>
<name>A0A375DV46_9BURK</name>
<comment type="caution">
    <text evidence="1">The sequence shown here is derived from an EMBL/GenBank/DDBJ whole genome shotgun (WGS) entry which is preliminary data.</text>
</comment>
<proteinExistence type="predicted"/>
<sequence length="69" mass="7947">MASLGFIFCAIELRSNQNSEHLRVNSQEPEIEEGMHVCTQKKAVRRMICARALVRNDMRSLERLYHGAT</sequence>
<gene>
    <name evidence="1" type="ORF">CBM2613_A10043</name>
</gene>
<organism evidence="1">
    <name type="scientific">Cupriavidus taiwanensis</name>
    <dbReference type="NCBI Taxonomy" id="164546"/>
    <lineage>
        <taxon>Bacteria</taxon>
        <taxon>Pseudomonadati</taxon>
        <taxon>Pseudomonadota</taxon>
        <taxon>Betaproteobacteria</taxon>
        <taxon>Burkholderiales</taxon>
        <taxon>Burkholderiaceae</taxon>
        <taxon>Cupriavidus</taxon>
    </lineage>
</organism>
<evidence type="ECO:0000313" key="1">
    <source>
        <dbReference type="EMBL" id="SOZ51603.1"/>
    </source>
</evidence>
<dbReference type="AlphaFoldDB" id="A0A375DV46"/>
<dbReference type="Proteomes" id="UP000256952">
    <property type="component" value="Chromosome CBM2613_a"/>
</dbReference>